<dbReference type="EMBL" id="CAICTM010002057">
    <property type="protein sequence ID" value="CAB9527734.1"/>
    <property type="molecule type" value="Genomic_DNA"/>
</dbReference>
<proteinExistence type="predicted"/>
<evidence type="ECO:0000259" key="2">
    <source>
        <dbReference type="Pfam" id="PF04577"/>
    </source>
</evidence>
<protein>
    <submittedName>
        <fullName evidence="3">Inherit from opiNOG: EGF domain-specific O-linked N-acetylglucosamine (GlcNAc) transferase</fullName>
    </submittedName>
</protein>
<keyword evidence="1" id="KW-0812">Transmembrane</keyword>
<keyword evidence="4" id="KW-1185">Reference proteome</keyword>
<comment type="caution">
    <text evidence="3">The sequence shown here is derived from an EMBL/GenBank/DDBJ whole genome shotgun (WGS) entry which is preliminary data.</text>
</comment>
<gene>
    <name evidence="3" type="ORF">SEMRO_2059_G312900.1</name>
</gene>
<organism evidence="3 4">
    <name type="scientific">Seminavis robusta</name>
    <dbReference type="NCBI Taxonomy" id="568900"/>
    <lineage>
        <taxon>Eukaryota</taxon>
        <taxon>Sar</taxon>
        <taxon>Stramenopiles</taxon>
        <taxon>Ochrophyta</taxon>
        <taxon>Bacillariophyta</taxon>
        <taxon>Bacillariophyceae</taxon>
        <taxon>Bacillariophycidae</taxon>
        <taxon>Naviculales</taxon>
        <taxon>Naviculaceae</taxon>
        <taxon>Seminavis</taxon>
    </lineage>
</organism>
<keyword evidence="1" id="KW-0472">Membrane</keyword>
<name>A0A9N8EY16_9STRA</name>
<evidence type="ECO:0000313" key="3">
    <source>
        <dbReference type="EMBL" id="CAB9527734.1"/>
    </source>
</evidence>
<feature type="domain" description="Glycosyltransferase 61 catalytic" evidence="2">
    <location>
        <begin position="324"/>
        <end position="403"/>
    </location>
</feature>
<dbReference type="Pfam" id="PF04577">
    <property type="entry name" value="Glyco_transf_61"/>
    <property type="match status" value="1"/>
</dbReference>
<reference evidence="3" key="1">
    <citation type="submission" date="2020-06" db="EMBL/GenBank/DDBJ databases">
        <authorList>
            <consortium name="Plant Systems Biology data submission"/>
        </authorList>
    </citation>
    <scope>NUCLEOTIDE SEQUENCE</scope>
    <source>
        <strain evidence="3">D6</strain>
    </source>
</reference>
<dbReference type="Proteomes" id="UP001153069">
    <property type="component" value="Unassembled WGS sequence"/>
</dbReference>
<evidence type="ECO:0000313" key="4">
    <source>
        <dbReference type="Proteomes" id="UP001153069"/>
    </source>
</evidence>
<evidence type="ECO:0000256" key="1">
    <source>
        <dbReference type="SAM" id="Phobius"/>
    </source>
</evidence>
<feature type="transmembrane region" description="Helical" evidence="1">
    <location>
        <begin position="16"/>
        <end position="34"/>
    </location>
</feature>
<sequence>MPSTTKQVLQMLSKHSLYIMLVLGSFISLLHLPFSNDRILPEWNDESMLPTLRGGDNRTKRFKATTWEPPHPFNLTHCMSLRIKGVEETLNFEDNVHLLKPFAENGRNVRVGVSLYEDSNDFWSLNGNGYVHLYHYLEFILYAYTAMDQVANTVAPPAAGHETSLSESPVQVAWVHAPHFTRKELKGDKDTNQMIADLAFWQSSILGTTKLKGLEDNDDKTRAMHPQYTGKMPDGVLEWVREKKRQYQIPRNSKRRNNWSTMAEEADAVIFVNRHRCDHMALGVMHAKLSNPGYFPSEAWSKDIAQGLKDTTSSLEQKEKDKNKFVACYIDRQNNARRMPDEEHEWLVQTLTDHPDVSFRHLHMERYPALEQFRISHTCNMMIGVHGNGLSHMLWMPKGSWVVEYWWDTDFVWCYGVLALLMNHDFRAFWRGKPILQQRILDRDVSLQSELNEKLRHSKIDTELSRREFNEFLNNALAKFAKDQESKQ</sequence>
<keyword evidence="1" id="KW-1133">Transmembrane helix</keyword>
<dbReference type="AlphaFoldDB" id="A0A9N8EY16"/>
<dbReference type="InterPro" id="IPR049625">
    <property type="entry name" value="Glyco_transf_61_cat"/>
</dbReference>
<dbReference type="OrthoDB" id="529273at2759"/>
<accession>A0A9N8EY16</accession>
<dbReference type="GO" id="GO:0016757">
    <property type="term" value="F:glycosyltransferase activity"/>
    <property type="evidence" value="ECO:0007669"/>
    <property type="project" value="InterPro"/>
</dbReference>
<keyword evidence="3" id="KW-0808">Transferase</keyword>